<accession>A0ABP1QU66</accession>
<dbReference type="EMBL" id="CAXLJM020000046">
    <property type="protein sequence ID" value="CAL8111531.1"/>
    <property type="molecule type" value="Genomic_DNA"/>
</dbReference>
<dbReference type="SMART" id="SM00049">
    <property type="entry name" value="DEP"/>
    <property type="match status" value="1"/>
</dbReference>
<feature type="domain" description="DEP" evidence="4">
    <location>
        <begin position="112"/>
        <end position="187"/>
    </location>
</feature>
<dbReference type="CDD" id="cd04450">
    <property type="entry name" value="DEP_RGS7-like"/>
    <property type="match status" value="1"/>
</dbReference>
<feature type="compositionally biased region" description="Low complexity" evidence="2">
    <location>
        <begin position="12"/>
        <end position="26"/>
    </location>
</feature>
<evidence type="ECO:0000313" key="5">
    <source>
        <dbReference type="EMBL" id="CAL8111531.1"/>
    </source>
</evidence>
<keyword evidence="6" id="KW-1185">Reference proteome</keyword>
<dbReference type="InterPro" id="IPR044926">
    <property type="entry name" value="RGS_subdomain_2"/>
</dbReference>
<dbReference type="Pfam" id="PF00615">
    <property type="entry name" value="RGS"/>
    <property type="match status" value="1"/>
</dbReference>
<dbReference type="PRINTS" id="PR01301">
    <property type="entry name" value="RGSPROTEIN"/>
</dbReference>
<dbReference type="InterPro" id="IPR036390">
    <property type="entry name" value="WH_DNA-bd_sf"/>
</dbReference>
<dbReference type="Gene3D" id="4.10.260.10">
    <property type="entry name" value="Transducin (heterotrimeric G protein), gamma chain"/>
    <property type="match status" value="1"/>
</dbReference>
<reference evidence="5 6" key="1">
    <citation type="submission" date="2024-08" db="EMBL/GenBank/DDBJ databases">
        <authorList>
            <person name="Cucini C."/>
            <person name="Frati F."/>
        </authorList>
    </citation>
    <scope>NUCLEOTIDE SEQUENCE [LARGE SCALE GENOMIC DNA]</scope>
</reference>
<dbReference type="Pfam" id="PF18148">
    <property type="entry name" value="RGS_DHEX"/>
    <property type="match status" value="1"/>
</dbReference>
<dbReference type="PANTHER" id="PTHR45746">
    <property type="entry name" value="LP21163P"/>
    <property type="match status" value="1"/>
</dbReference>
<dbReference type="SMART" id="SM01224">
    <property type="entry name" value="G_gamma"/>
    <property type="match status" value="1"/>
</dbReference>
<dbReference type="PROSITE" id="PS50186">
    <property type="entry name" value="DEP"/>
    <property type="match status" value="1"/>
</dbReference>
<evidence type="ECO:0000256" key="1">
    <source>
        <dbReference type="ARBA" id="ARBA00022700"/>
    </source>
</evidence>
<gene>
    <name evidence="5" type="ORF">ODALV1_LOCUS15124</name>
</gene>
<dbReference type="InterPro" id="IPR047017">
    <property type="entry name" value="RGS6/7/9/11_DHEX_sf"/>
</dbReference>
<dbReference type="PANTHER" id="PTHR45746:SF6">
    <property type="entry name" value="LP21163P"/>
    <property type="match status" value="1"/>
</dbReference>
<sequence length="530" mass="60962">MFCMPIVLMVTGTSPSPSASGPSTEGQPLQPPIPEESCSSSSSNKKAEPKVTISANCSTQQQVTGSTTASPATSAGKATTKFSETEVANRQQTPHHIVYKRMEKIIEKMQEESTGVPVRTVKGFLTKIPSVFTGSDLVSWISKNQDVEDQTEAIHLAHLLSSHGYIFPIEDHILTVKNDSTFYRFQTPYFWPSNSWDPENSDYAVYLCKRTMQNKTRLELVDYEAENLARLQKMFSRKWEFIFMQAEAQSKVDKKRDKLERKVLDSQERAFWDVHRPSPGCVNTTEMDIKKVCRMNRPRHGGLDIGGQAQKVPTTAELQQQIKSLKYKLDRHSIKISKVAELHMAYYDMYSEYDPFIAAPEPSNPWLSDSTDFWDQERTAKDIPARRVRRWGFSVEELLKDPVGREHFVKFLEKEFSAENLKFWEAVQELKRLPMSEVPKRAEEIWQEFLAPDATCLVNVDSHSYEQTRKNIQEGNPDRWSFDTALAHVYHLMKSDSYSRYIRSEMYKDFLSGAKKKVNFLSLPTKFRGR</sequence>
<evidence type="ECO:0000259" key="4">
    <source>
        <dbReference type="PROSITE" id="PS50186"/>
    </source>
</evidence>
<dbReference type="InterPro" id="IPR034483">
    <property type="entry name" value="RGS_Egl-10"/>
</dbReference>
<dbReference type="InterPro" id="IPR016137">
    <property type="entry name" value="RGS"/>
</dbReference>
<dbReference type="InterPro" id="IPR036305">
    <property type="entry name" value="RGS_sf"/>
</dbReference>
<comment type="caution">
    <text evidence="5">The sequence shown here is derived from an EMBL/GenBank/DDBJ whole genome shotgun (WGS) entry which is preliminary data.</text>
</comment>
<dbReference type="SUPFAM" id="SSF46785">
    <property type="entry name" value="Winged helix' DNA-binding domain"/>
    <property type="match status" value="1"/>
</dbReference>
<keyword evidence="1" id="KW-0734">Signal transduction inhibitor</keyword>
<proteinExistence type="predicted"/>
<dbReference type="CDD" id="cd00068">
    <property type="entry name" value="GGL"/>
    <property type="match status" value="1"/>
</dbReference>
<evidence type="ECO:0000256" key="2">
    <source>
        <dbReference type="SAM" id="MobiDB-lite"/>
    </source>
</evidence>
<dbReference type="CDD" id="cd08705">
    <property type="entry name" value="RGS_R7-like"/>
    <property type="match status" value="1"/>
</dbReference>
<dbReference type="Pfam" id="PF00610">
    <property type="entry name" value="DEP"/>
    <property type="match status" value="1"/>
</dbReference>
<evidence type="ECO:0000313" key="6">
    <source>
        <dbReference type="Proteomes" id="UP001642540"/>
    </source>
</evidence>
<dbReference type="InterPro" id="IPR015898">
    <property type="entry name" value="G-protein_gamma-like_dom"/>
</dbReference>
<feature type="domain" description="RGS" evidence="3">
    <location>
        <begin position="394"/>
        <end position="511"/>
    </location>
</feature>
<organism evidence="5 6">
    <name type="scientific">Orchesella dallaii</name>
    <dbReference type="NCBI Taxonomy" id="48710"/>
    <lineage>
        <taxon>Eukaryota</taxon>
        <taxon>Metazoa</taxon>
        <taxon>Ecdysozoa</taxon>
        <taxon>Arthropoda</taxon>
        <taxon>Hexapoda</taxon>
        <taxon>Collembola</taxon>
        <taxon>Entomobryomorpha</taxon>
        <taxon>Entomobryoidea</taxon>
        <taxon>Orchesellidae</taxon>
        <taxon>Orchesellinae</taxon>
        <taxon>Orchesella</taxon>
    </lineage>
</organism>
<name>A0ABP1QU66_9HEXA</name>
<dbReference type="SMART" id="SM00224">
    <property type="entry name" value="GGL"/>
    <property type="match status" value="1"/>
</dbReference>
<dbReference type="Pfam" id="PF00631">
    <property type="entry name" value="G-gamma"/>
    <property type="match status" value="1"/>
</dbReference>
<dbReference type="Gene3D" id="1.10.167.10">
    <property type="entry name" value="Regulator of G-protein Signalling 4, domain 2"/>
    <property type="match status" value="1"/>
</dbReference>
<dbReference type="Proteomes" id="UP001642540">
    <property type="component" value="Unassembled WGS sequence"/>
</dbReference>
<dbReference type="InterPro" id="IPR047016">
    <property type="entry name" value="RGS6/7/9/11"/>
</dbReference>
<feature type="compositionally biased region" description="Low complexity" evidence="2">
    <location>
        <begin position="64"/>
        <end position="81"/>
    </location>
</feature>
<dbReference type="InterPro" id="IPR040759">
    <property type="entry name" value="RGS_DHEX"/>
</dbReference>
<dbReference type="SUPFAM" id="SSF48670">
    <property type="entry name" value="Transducin (heterotrimeric G protein), gamma chain"/>
    <property type="match status" value="1"/>
</dbReference>
<evidence type="ECO:0008006" key="7">
    <source>
        <dbReference type="Google" id="ProtNLM"/>
    </source>
</evidence>
<feature type="region of interest" description="Disordered" evidence="2">
    <location>
        <begin position="12"/>
        <end position="92"/>
    </location>
</feature>
<evidence type="ECO:0000259" key="3">
    <source>
        <dbReference type="PROSITE" id="PS50132"/>
    </source>
</evidence>
<protein>
    <recommendedName>
        <fullName evidence="7">Regulator of G-protein signaling 7</fullName>
    </recommendedName>
</protein>
<dbReference type="Gene3D" id="1.10.10.10">
    <property type="entry name" value="Winged helix-like DNA-binding domain superfamily/Winged helix DNA-binding domain"/>
    <property type="match status" value="1"/>
</dbReference>
<dbReference type="InterPro" id="IPR036388">
    <property type="entry name" value="WH-like_DNA-bd_sf"/>
</dbReference>
<feature type="compositionally biased region" description="Polar residues" evidence="2">
    <location>
        <begin position="53"/>
        <end position="63"/>
    </location>
</feature>
<dbReference type="SMART" id="SM00315">
    <property type="entry name" value="RGS"/>
    <property type="match status" value="1"/>
</dbReference>
<dbReference type="InterPro" id="IPR000591">
    <property type="entry name" value="DEP_dom"/>
</dbReference>
<dbReference type="Gene3D" id="1.10.1240.60">
    <property type="match status" value="1"/>
</dbReference>
<dbReference type="SUPFAM" id="SSF48097">
    <property type="entry name" value="Regulator of G-protein signaling, RGS"/>
    <property type="match status" value="1"/>
</dbReference>
<dbReference type="PROSITE" id="PS50132">
    <property type="entry name" value="RGS"/>
    <property type="match status" value="1"/>
</dbReference>
<dbReference type="InterPro" id="IPR036284">
    <property type="entry name" value="GGL_sf"/>
</dbReference>